<comment type="similarity">
    <text evidence="1">Belongs to the arsA ATPase family.</text>
</comment>
<dbReference type="Gene3D" id="3.40.50.300">
    <property type="entry name" value="P-loop containing nucleotide triphosphate hydrolases"/>
    <property type="match status" value="1"/>
</dbReference>
<reference evidence="4" key="1">
    <citation type="submission" date="2023-05" db="EMBL/GenBank/DDBJ databases">
        <title>Nepenthes gracilis genome sequencing.</title>
        <authorList>
            <person name="Fukushima K."/>
        </authorList>
    </citation>
    <scope>NUCLEOTIDE SEQUENCE</scope>
    <source>
        <strain evidence="4">SING2019-196</strain>
    </source>
</reference>
<name>A0AAD3S040_NEPGR</name>
<dbReference type="EMBL" id="BSYO01000003">
    <property type="protein sequence ID" value="GMH01849.1"/>
    <property type="molecule type" value="Genomic_DNA"/>
</dbReference>
<dbReference type="InterPro" id="IPR008978">
    <property type="entry name" value="HSP20-like_chaperone"/>
</dbReference>
<keyword evidence="5" id="KW-1185">Reference proteome</keyword>
<comment type="caution">
    <text evidence="4">The sequence shown here is derived from an EMBL/GenBank/DDBJ whole genome shotgun (WGS) entry which is preliminary data.</text>
</comment>
<dbReference type="Proteomes" id="UP001279734">
    <property type="component" value="Unassembled WGS sequence"/>
</dbReference>
<dbReference type="CDD" id="cd02035">
    <property type="entry name" value="ArsA"/>
    <property type="match status" value="1"/>
</dbReference>
<dbReference type="InterPro" id="IPR025723">
    <property type="entry name" value="ArsA/GET3_ATPase-like"/>
</dbReference>
<feature type="domain" description="ArsA HSP20-like" evidence="3">
    <location>
        <begin position="362"/>
        <end position="421"/>
    </location>
</feature>
<dbReference type="AlphaFoldDB" id="A0AAD3S040"/>
<sequence>MTKSGHLTIVASSKDDDDAEKSTRLITFLGKGGSGKTTTAVFAAQHYAREGLSTCLVTHSQDHTADYLLNRKIGNVPIICSNNLSAARLETTKMLLDPLNRLKQADAHVNMTQGVLEGIVGEELGVLPGMDSIFSAFALEGFIGFHGNAAQRKDNDKFDVIIYDGISPEETLRLLGASKAARLYVKYLRSMAEKTDLGRLAGPSLLRLVYEAMISSSNGPIFDGKLSSEIWDYIETFLERKSSAFAQPEKFGCYIVMNPCSKINVDTAIRYWGCTLQAGAQVSGAFAIASPHFRGEPVESIKKSFSPLPFAFIPNLSMDSPLDWDAIMQNSSSDDARNLLHLSANRTTSNVPLVKYDLPKKSITLFMPGFDKSEIKLYQYRGRSELLVEAGDQRRVIQLPREVQGKVAGAKFIDRNLVITMS</sequence>
<organism evidence="4 5">
    <name type="scientific">Nepenthes gracilis</name>
    <name type="common">Slender pitcher plant</name>
    <dbReference type="NCBI Taxonomy" id="150966"/>
    <lineage>
        <taxon>Eukaryota</taxon>
        <taxon>Viridiplantae</taxon>
        <taxon>Streptophyta</taxon>
        <taxon>Embryophyta</taxon>
        <taxon>Tracheophyta</taxon>
        <taxon>Spermatophyta</taxon>
        <taxon>Magnoliopsida</taxon>
        <taxon>eudicotyledons</taxon>
        <taxon>Gunneridae</taxon>
        <taxon>Pentapetalae</taxon>
        <taxon>Caryophyllales</taxon>
        <taxon>Nepenthaceae</taxon>
        <taxon>Nepenthes</taxon>
    </lineage>
</organism>
<proteinExistence type="inferred from homology"/>
<dbReference type="CDD" id="cd00298">
    <property type="entry name" value="ACD_sHsps_p23-like"/>
    <property type="match status" value="1"/>
</dbReference>
<dbReference type="Pfam" id="PF17886">
    <property type="entry name" value="ArsA_HSP20"/>
    <property type="match status" value="1"/>
</dbReference>
<dbReference type="SUPFAM" id="SSF52540">
    <property type="entry name" value="P-loop containing nucleoside triphosphate hydrolases"/>
    <property type="match status" value="1"/>
</dbReference>
<dbReference type="PANTHER" id="PTHR43868">
    <property type="entry name" value="OS02G0711200 PROTEIN"/>
    <property type="match status" value="1"/>
</dbReference>
<dbReference type="Gene3D" id="2.60.40.790">
    <property type="match status" value="1"/>
</dbReference>
<evidence type="ECO:0000259" key="3">
    <source>
        <dbReference type="Pfam" id="PF17886"/>
    </source>
</evidence>
<dbReference type="PANTHER" id="PTHR43868:SF1">
    <property type="entry name" value="P-LOOP CONTAINING NUCLEOSIDE TRIPHOSPHATE HYDROLASES SUPERFAMILY PROTEIN"/>
    <property type="match status" value="1"/>
</dbReference>
<evidence type="ECO:0000259" key="2">
    <source>
        <dbReference type="Pfam" id="PF02374"/>
    </source>
</evidence>
<dbReference type="Pfam" id="PF02374">
    <property type="entry name" value="ArsA_ATPase"/>
    <property type="match status" value="1"/>
</dbReference>
<evidence type="ECO:0000256" key="1">
    <source>
        <dbReference type="ARBA" id="ARBA00011040"/>
    </source>
</evidence>
<feature type="domain" description="ArsA/GET3 Anion-transporting ATPase-like" evidence="2">
    <location>
        <begin position="23"/>
        <end position="193"/>
    </location>
</feature>
<dbReference type="InterPro" id="IPR027417">
    <property type="entry name" value="P-loop_NTPase"/>
</dbReference>
<accession>A0AAD3S040</accession>
<gene>
    <name evidence="4" type="ORF">Nepgr_003688</name>
</gene>
<protein>
    <submittedName>
        <fullName evidence="4">Uncharacterized protein</fullName>
    </submittedName>
</protein>
<dbReference type="InterPro" id="IPR053262">
    <property type="entry name" value="ArsA_ATPase-like"/>
</dbReference>
<dbReference type="InterPro" id="IPR040612">
    <property type="entry name" value="ArsA_HSP20-like"/>
</dbReference>
<evidence type="ECO:0000313" key="5">
    <source>
        <dbReference type="Proteomes" id="UP001279734"/>
    </source>
</evidence>
<evidence type="ECO:0000313" key="4">
    <source>
        <dbReference type="EMBL" id="GMH01849.1"/>
    </source>
</evidence>